<keyword evidence="3" id="KW-1185">Reference proteome</keyword>
<evidence type="ECO:0000313" key="3">
    <source>
        <dbReference type="Proteomes" id="UP000321617"/>
    </source>
</evidence>
<dbReference type="RefSeq" id="WP_147133562.1">
    <property type="nucleotide sequence ID" value="NZ_BAABIJ010000001.1"/>
</dbReference>
<reference evidence="2 3" key="1">
    <citation type="journal article" date="2013" name="Stand. Genomic Sci.">
        <title>Genomic Encyclopedia of Type Strains, Phase I: The one thousand microbial genomes (KMG-I) project.</title>
        <authorList>
            <person name="Kyrpides N.C."/>
            <person name="Woyke T."/>
            <person name="Eisen J.A."/>
            <person name="Garrity G."/>
            <person name="Lilburn T.G."/>
            <person name="Beck B.J."/>
            <person name="Whitman W.B."/>
            <person name="Hugenholtz P."/>
            <person name="Klenk H.P."/>
        </authorList>
    </citation>
    <scope>NUCLEOTIDE SEQUENCE [LARGE SCALE GENOMIC DNA]</scope>
    <source>
        <strain evidence="2 3">DSM 45044</strain>
    </source>
</reference>
<accession>A0A562VBJ2</accession>
<dbReference type="CDD" id="cd04301">
    <property type="entry name" value="NAT_SF"/>
    <property type="match status" value="1"/>
</dbReference>
<dbReference type="Pfam" id="PF14542">
    <property type="entry name" value="Acetyltransf_CG"/>
    <property type="match status" value="1"/>
</dbReference>
<dbReference type="EMBL" id="VLLL01000005">
    <property type="protein sequence ID" value="TWJ15222.1"/>
    <property type="molecule type" value="Genomic_DNA"/>
</dbReference>
<dbReference type="InterPro" id="IPR031165">
    <property type="entry name" value="GNAT_YJDJ"/>
</dbReference>
<feature type="domain" description="N-acetyltransferase" evidence="1">
    <location>
        <begin position="6"/>
        <end position="92"/>
    </location>
</feature>
<protein>
    <recommendedName>
        <fullName evidence="1">N-acetyltransferase domain-containing protein</fullName>
    </recommendedName>
</protein>
<dbReference type="PANTHER" id="PTHR31435:SF10">
    <property type="entry name" value="BSR4717 PROTEIN"/>
    <property type="match status" value="1"/>
</dbReference>
<evidence type="ECO:0000259" key="1">
    <source>
        <dbReference type="PROSITE" id="PS51729"/>
    </source>
</evidence>
<dbReference type="InterPro" id="IPR045057">
    <property type="entry name" value="Gcn5-rel_NAT"/>
</dbReference>
<comment type="caution">
    <text evidence="2">The sequence shown here is derived from an EMBL/GenBank/DDBJ whole genome shotgun (WGS) entry which is preliminary data.</text>
</comment>
<dbReference type="OrthoDB" id="5405911at2"/>
<organism evidence="2 3">
    <name type="scientific">Stackebrandtia albiflava</name>
    <dbReference type="NCBI Taxonomy" id="406432"/>
    <lineage>
        <taxon>Bacteria</taxon>
        <taxon>Bacillati</taxon>
        <taxon>Actinomycetota</taxon>
        <taxon>Actinomycetes</taxon>
        <taxon>Glycomycetales</taxon>
        <taxon>Glycomycetaceae</taxon>
        <taxon>Stackebrandtia</taxon>
    </lineage>
</organism>
<dbReference type="Gene3D" id="3.40.630.30">
    <property type="match status" value="1"/>
</dbReference>
<dbReference type="Proteomes" id="UP000321617">
    <property type="component" value="Unassembled WGS sequence"/>
</dbReference>
<dbReference type="InterPro" id="IPR016181">
    <property type="entry name" value="Acyl_CoA_acyltransferase"/>
</dbReference>
<dbReference type="PROSITE" id="PS51729">
    <property type="entry name" value="GNAT_YJDJ"/>
    <property type="match status" value="1"/>
</dbReference>
<gene>
    <name evidence="2" type="ORF">LX16_0922</name>
</gene>
<dbReference type="SUPFAM" id="SSF55729">
    <property type="entry name" value="Acyl-CoA N-acyltransferases (Nat)"/>
    <property type="match status" value="1"/>
</dbReference>
<proteinExistence type="predicted"/>
<name>A0A562VBJ2_9ACTN</name>
<evidence type="ECO:0000313" key="2">
    <source>
        <dbReference type="EMBL" id="TWJ15222.1"/>
    </source>
</evidence>
<dbReference type="PANTHER" id="PTHR31435">
    <property type="entry name" value="PROTEIN NATD1"/>
    <property type="match status" value="1"/>
</dbReference>
<dbReference type="AlphaFoldDB" id="A0A562VBJ2"/>
<sequence length="94" mass="10640">MTVEITDNPDRQRYEAHVDGRLAGFTEYDRHDEYTVFPHTEVGGDFRGMGVAGALVRAAADELRASGGRAYPLCPYVKSWFDKHPEYQDVVYTP</sequence>